<evidence type="ECO:0000313" key="2">
    <source>
        <dbReference type="Proteomes" id="UP000671913"/>
    </source>
</evidence>
<dbReference type="Pfam" id="PF12611">
    <property type="entry name" value="Flagellar_put"/>
    <property type="match status" value="1"/>
</dbReference>
<keyword evidence="1" id="KW-0966">Cell projection</keyword>
<dbReference type="Proteomes" id="UP000671913">
    <property type="component" value="Chromosome"/>
</dbReference>
<dbReference type="AlphaFoldDB" id="A0A974Y463"/>
<dbReference type="EMBL" id="CP060096">
    <property type="protein sequence ID" value="QSZ26605.1"/>
    <property type="molecule type" value="Genomic_DNA"/>
</dbReference>
<dbReference type="InterPro" id="IPR013367">
    <property type="entry name" value="Flagellar_put"/>
</dbReference>
<dbReference type="RefSeq" id="WP_284679283.1">
    <property type="nucleotide sequence ID" value="NZ_CP060096.1"/>
</dbReference>
<evidence type="ECO:0000313" key="1">
    <source>
        <dbReference type="EMBL" id="QSZ26605.1"/>
    </source>
</evidence>
<sequence>MDKINLTGYVYVNGISNKTSSVKNNKFEDIFSKKKEELKFSKHAIERISMRNLNVSEIEYNKLIEAVNKAESKGIRNTLILIDRKAFVVNLKNRTVITAIDGQALKNNVITNIDGAVII</sequence>
<keyword evidence="2" id="KW-1185">Reference proteome</keyword>
<accession>A0A974Y463</accession>
<organism evidence="1 2">
    <name type="scientific">Aceticella autotrophica</name>
    <dbReference type="NCBI Taxonomy" id="2755338"/>
    <lineage>
        <taxon>Bacteria</taxon>
        <taxon>Bacillati</taxon>
        <taxon>Bacillota</taxon>
        <taxon>Clostridia</taxon>
        <taxon>Thermoanaerobacterales</taxon>
        <taxon>Thermoanaerobacteraceae</taxon>
        <taxon>Aceticella</taxon>
    </lineage>
</organism>
<dbReference type="KEGG" id="aaut:ACETAC_06725"/>
<dbReference type="NCBIfam" id="TIGR02530">
    <property type="entry name" value="flg_new"/>
    <property type="match status" value="1"/>
</dbReference>
<name>A0A974Y463_9THEO</name>
<keyword evidence="1" id="KW-0282">Flagellum</keyword>
<gene>
    <name evidence="1" type="ORF">ACETAC_06725</name>
</gene>
<keyword evidence="1" id="KW-0969">Cilium</keyword>
<proteinExistence type="predicted"/>
<protein>
    <submittedName>
        <fullName evidence="1">Flagellar protein</fullName>
    </submittedName>
</protein>
<reference evidence="1" key="1">
    <citation type="submission" date="2020-08" db="EMBL/GenBank/DDBJ databases">
        <title>Genomic insights into the carbon and energy metabolism of the first obligate autotrophic acetogenic bacterium Aceticella autotrophica gen. nov., sp. nov.</title>
        <authorList>
            <person name="Toshchakov S.V."/>
            <person name="Elcheninov A.G."/>
            <person name="Kublanov I.V."/>
            <person name="Frolov E.N."/>
            <person name="Lebedinsky A.V."/>
        </authorList>
    </citation>
    <scope>NUCLEOTIDE SEQUENCE</scope>
    <source>
        <strain evidence="1">3443-3Ac</strain>
    </source>
</reference>